<dbReference type="Gene3D" id="1.10.720.10">
    <property type="match status" value="1"/>
</dbReference>
<evidence type="ECO:0000313" key="3">
    <source>
        <dbReference type="EMBL" id="TWT35736.1"/>
    </source>
</evidence>
<dbReference type="SMART" id="SM00959">
    <property type="entry name" value="Rho_N"/>
    <property type="match status" value="1"/>
</dbReference>
<dbReference type="InterPro" id="IPR011112">
    <property type="entry name" value="Rho-like_N"/>
</dbReference>
<dbReference type="RefSeq" id="WP_146562112.1">
    <property type="nucleotide sequence ID" value="NZ_SIHJ01000001.1"/>
</dbReference>
<name>A0A5C5VAT8_9BACT</name>
<evidence type="ECO:0000259" key="2">
    <source>
        <dbReference type="SMART" id="SM00959"/>
    </source>
</evidence>
<sequence length="363" mass="39852">MTASTLKSYTCKDLAQMARSEGITGWHSMRKDELVAALVRAKRKSQGKGAVKSAVTKKLQQRPTASPERLRVQREISRVQQESAERKNLSCTSEGRPEPQKDRIVVLVRDPYWLHVCWEITPQSVERARSVLGQDWHGSAPTLRLIRVLDGGGGRLERCIEIHGGVSNWYVDVSDPPNSYRVEIGYRATGGEFYCLARSNTVTTPVPGSADVVDNNWTDVAENADRIYAMSGGYSADGASMELQELLEERLRRRLGRPSEIRYGVGAAGDSRDGDELRLAVDAELVVYGSSDPNTHVTVSGEPVAVSPDGSFAVKVHFPDRRQVIPIVASSADGVEQKTIILGVERNTKLLDPVVKDTVAARS</sequence>
<evidence type="ECO:0000313" key="4">
    <source>
        <dbReference type="Proteomes" id="UP000316714"/>
    </source>
</evidence>
<dbReference type="Proteomes" id="UP000316714">
    <property type="component" value="Unassembled WGS sequence"/>
</dbReference>
<dbReference type="GO" id="GO:0006353">
    <property type="term" value="P:DNA-templated transcription termination"/>
    <property type="evidence" value="ECO:0007669"/>
    <property type="project" value="InterPro"/>
</dbReference>
<dbReference type="EMBL" id="SIHJ01000001">
    <property type="protein sequence ID" value="TWT35736.1"/>
    <property type="molecule type" value="Genomic_DNA"/>
</dbReference>
<feature type="compositionally biased region" description="Basic and acidic residues" evidence="1">
    <location>
        <begin position="68"/>
        <end position="88"/>
    </location>
</feature>
<proteinExistence type="predicted"/>
<dbReference type="Pfam" id="PF07498">
    <property type="entry name" value="Rho_N"/>
    <property type="match status" value="1"/>
</dbReference>
<protein>
    <recommendedName>
        <fullName evidence="2">Rho termination factor-like N-terminal domain-containing protein</fullName>
    </recommendedName>
</protein>
<keyword evidence="4" id="KW-1185">Reference proteome</keyword>
<dbReference type="InterPro" id="IPR036269">
    <property type="entry name" value="Rho_N_sf"/>
</dbReference>
<feature type="region of interest" description="Disordered" evidence="1">
    <location>
        <begin position="46"/>
        <end position="97"/>
    </location>
</feature>
<dbReference type="SUPFAM" id="SSF68912">
    <property type="entry name" value="Rho N-terminal domain-like"/>
    <property type="match status" value="1"/>
</dbReference>
<dbReference type="Pfam" id="PF16258">
    <property type="entry name" value="DUF4912"/>
    <property type="match status" value="1"/>
</dbReference>
<gene>
    <name evidence="3" type="ORF">KOR34_06300</name>
</gene>
<reference evidence="3 4" key="1">
    <citation type="submission" date="2019-02" db="EMBL/GenBank/DDBJ databases">
        <title>Deep-cultivation of Planctomycetes and their phenomic and genomic characterization uncovers novel biology.</title>
        <authorList>
            <person name="Wiegand S."/>
            <person name="Jogler M."/>
            <person name="Boedeker C."/>
            <person name="Pinto D."/>
            <person name="Vollmers J."/>
            <person name="Rivas-Marin E."/>
            <person name="Kohn T."/>
            <person name="Peeters S.H."/>
            <person name="Heuer A."/>
            <person name="Rast P."/>
            <person name="Oberbeckmann S."/>
            <person name="Bunk B."/>
            <person name="Jeske O."/>
            <person name="Meyerdierks A."/>
            <person name="Storesund J.E."/>
            <person name="Kallscheuer N."/>
            <person name="Luecker S."/>
            <person name="Lage O.M."/>
            <person name="Pohl T."/>
            <person name="Merkel B.J."/>
            <person name="Hornburger P."/>
            <person name="Mueller R.-W."/>
            <person name="Bruemmer F."/>
            <person name="Labrenz M."/>
            <person name="Spormann A.M."/>
            <person name="Op Den Camp H."/>
            <person name="Overmann J."/>
            <person name="Amann R."/>
            <person name="Jetten M.S.M."/>
            <person name="Mascher T."/>
            <person name="Medema M.H."/>
            <person name="Devos D.P."/>
            <person name="Kaster A.-K."/>
            <person name="Ovreas L."/>
            <person name="Rohde M."/>
            <person name="Galperin M.Y."/>
            <person name="Jogler C."/>
        </authorList>
    </citation>
    <scope>NUCLEOTIDE SEQUENCE [LARGE SCALE GENOMIC DNA]</scope>
    <source>
        <strain evidence="3 4">KOR34</strain>
    </source>
</reference>
<comment type="caution">
    <text evidence="3">The sequence shown here is derived from an EMBL/GenBank/DDBJ whole genome shotgun (WGS) entry which is preliminary data.</text>
</comment>
<evidence type="ECO:0000256" key="1">
    <source>
        <dbReference type="SAM" id="MobiDB-lite"/>
    </source>
</evidence>
<dbReference type="AlphaFoldDB" id="A0A5C5VAT8"/>
<organism evidence="3 4">
    <name type="scientific">Posidoniimonas corsicana</name>
    <dbReference type="NCBI Taxonomy" id="1938618"/>
    <lineage>
        <taxon>Bacteria</taxon>
        <taxon>Pseudomonadati</taxon>
        <taxon>Planctomycetota</taxon>
        <taxon>Planctomycetia</taxon>
        <taxon>Pirellulales</taxon>
        <taxon>Lacipirellulaceae</taxon>
        <taxon>Posidoniimonas</taxon>
    </lineage>
</organism>
<feature type="domain" description="Rho termination factor-like N-terminal" evidence="2">
    <location>
        <begin position="5"/>
        <end position="47"/>
    </location>
</feature>
<accession>A0A5C5VAT8</accession>
<dbReference type="OrthoDB" id="9812700at2"/>
<dbReference type="InterPro" id="IPR032585">
    <property type="entry name" value="DUF4912"/>
</dbReference>